<dbReference type="EMBL" id="FR854089">
    <property type="protein sequence ID" value="CCA86313.1"/>
    <property type="molecule type" value="Genomic_DNA"/>
</dbReference>
<dbReference type="AlphaFoldDB" id="G3A751"/>
<evidence type="ECO:0000313" key="1">
    <source>
        <dbReference type="EMBL" id="CCA86313.1"/>
    </source>
</evidence>
<gene>
    <name evidence="1" type="ORF">RALSY_40531</name>
</gene>
<proteinExistence type="predicted"/>
<sequence length="149" mass="16953">MNEIRLAWEPENLTPLQAIEERLMTYTKGRGGIIIMGNGTLLSLTKGDSDIDDAKKALNEARFIIDFRVVPLKEGGYMVAFHNAVSVFVGQDEFEQMKDEIAARQSELRFPGEAFFVPPNEPPTHLLIGLYARGKLQRDAYFFNLYKRI</sequence>
<protein>
    <submittedName>
        <fullName evidence="1">Uncharacterized protein</fullName>
    </submittedName>
</protein>
<accession>G3A751</accession>
<organism evidence="1">
    <name type="scientific">Ralstonia syzygii R24</name>
    <dbReference type="NCBI Taxonomy" id="907261"/>
    <lineage>
        <taxon>Bacteria</taxon>
        <taxon>Pseudomonadati</taxon>
        <taxon>Pseudomonadota</taxon>
        <taxon>Betaproteobacteria</taxon>
        <taxon>Burkholderiales</taxon>
        <taxon>Burkholderiaceae</taxon>
        <taxon>Ralstonia</taxon>
        <taxon>Ralstonia solanacearum species complex</taxon>
    </lineage>
</organism>
<reference evidence="1" key="2">
    <citation type="submission" date="2011-04" db="EMBL/GenBank/DDBJ databases">
        <authorList>
            <person name="Genoscope - CEA"/>
        </authorList>
    </citation>
    <scope>NUCLEOTIDE SEQUENCE</scope>
    <source>
        <strain evidence="1">R24</strain>
    </source>
</reference>
<reference evidence="1" key="1">
    <citation type="journal article" date="2011" name="PLoS ONE">
        <title>Ralstonia syzygii, the Blood Disease Bacterium and some Asian R. solanacearum strains form a single genomic species despite divergent lifestyles.</title>
        <authorList>
            <person name="Remenant B."/>
            <person name="de Cambiaire J.C."/>
            <person name="Cellier G."/>
            <person name="Jacobs J.M."/>
            <person name="Mangenot S."/>
            <person name="Barbe V."/>
            <person name="Lajus A."/>
            <person name="Vallenet D."/>
            <person name="Medigue C."/>
            <person name="Fegan M."/>
            <person name="Allen C."/>
            <person name="Prior P."/>
        </authorList>
    </citation>
    <scope>NUCLEOTIDE SEQUENCE</scope>
    <source>
        <strain evidence="1">R24</strain>
    </source>
</reference>
<dbReference type="RefSeq" id="WP_197334565.1">
    <property type="nucleotide sequence ID" value="NZ_CP115944.1"/>
</dbReference>
<name>G3A751_9RALS</name>